<organism evidence="3">
    <name type="scientific">Anopheles sinensis</name>
    <name type="common">Mosquito</name>
    <dbReference type="NCBI Taxonomy" id="74873"/>
    <lineage>
        <taxon>Eukaryota</taxon>
        <taxon>Metazoa</taxon>
        <taxon>Ecdysozoa</taxon>
        <taxon>Arthropoda</taxon>
        <taxon>Hexapoda</taxon>
        <taxon>Insecta</taxon>
        <taxon>Pterygota</taxon>
        <taxon>Neoptera</taxon>
        <taxon>Endopterygota</taxon>
        <taxon>Diptera</taxon>
        <taxon>Nematocera</taxon>
        <taxon>Culicoidea</taxon>
        <taxon>Culicidae</taxon>
        <taxon>Anophelinae</taxon>
        <taxon>Anopheles</taxon>
    </lineage>
</organism>
<dbReference type="InterPro" id="IPR031756">
    <property type="entry name" value="BGBP_N"/>
</dbReference>
<feature type="chain" id="PRO_5001783348" evidence="1">
    <location>
        <begin position="22"/>
        <end position="263"/>
    </location>
</feature>
<name>A0A084VCS9_ANOSI</name>
<dbReference type="VEuPathDB" id="VectorBase:ASIS014103"/>
<feature type="signal peptide" evidence="1">
    <location>
        <begin position="1"/>
        <end position="21"/>
    </location>
</feature>
<dbReference type="OMA" id="PSGIMVW"/>
<dbReference type="PROSITE" id="PS51969">
    <property type="entry name" value="CBM39"/>
    <property type="match status" value="1"/>
</dbReference>
<dbReference type="Pfam" id="PF15886">
    <property type="entry name" value="CBM39"/>
    <property type="match status" value="1"/>
</dbReference>
<dbReference type="VEuPathDB" id="VectorBase:ASIC002678"/>
<dbReference type="Gene3D" id="2.60.40.2140">
    <property type="entry name" value="Beta-1,3-glucan-recognition protein, N-terminal domain"/>
    <property type="match status" value="1"/>
</dbReference>
<gene>
    <name evidence="3" type="ORF">ZHAS_00002678</name>
</gene>
<evidence type="ECO:0000313" key="5">
    <source>
        <dbReference type="Proteomes" id="UP000030765"/>
    </source>
</evidence>
<dbReference type="EMBL" id="KE524620">
    <property type="protein sequence ID" value="KFB35773.1"/>
    <property type="molecule type" value="Genomic_DNA"/>
</dbReference>
<dbReference type="Proteomes" id="UP000030765">
    <property type="component" value="Unassembled WGS sequence"/>
</dbReference>
<sequence length="263" mass="30385">MERFSAAFLILCALIGTLTRAQEEVHLPDYLVFMKQFLVHVQIREPSGIMVWTRDSSLIEMFGIELHVGQLNHTHHEPIWDRQLIANTSVPMDGKFLIFDHDMTIKKDEIIRYRFSVQHKGTLSHSNYHRMTVTDHLFYRPKNNVCYSECLMDNQEAMQVETARLKTILENKILDCVGPQASEHLFFPFANATSYVADTLQFVQYRLWQIEGLRPMVNNVVTTYLAHDGVGVKMKSVLDKLKVLELGRGTLDVVDFDAILQET</sequence>
<keyword evidence="1" id="KW-0732">Signal</keyword>
<dbReference type="InterPro" id="IPR043030">
    <property type="entry name" value="BGBP_N_sf"/>
</dbReference>
<reference evidence="4" key="2">
    <citation type="submission" date="2020-05" db="UniProtKB">
        <authorList>
            <consortium name="EnsemblMetazoa"/>
        </authorList>
    </citation>
    <scope>IDENTIFICATION</scope>
</reference>
<dbReference type="GO" id="GO:0030246">
    <property type="term" value="F:carbohydrate binding"/>
    <property type="evidence" value="ECO:0007669"/>
    <property type="project" value="InterPro"/>
</dbReference>
<evidence type="ECO:0000256" key="1">
    <source>
        <dbReference type="SAM" id="SignalP"/>
    </source>
</evidence>
<evidence type="ECO:0000313" key="3">
    <source>
        <dbReference type="EMBL" id="KFB35773.1"/>
    </source>
</evidence>
<evidence type="ECO:0000313" key="4">
    <source>
        <dbReference type="EnsemblMetazoa" id="ASIC002678-PA"/>
    </source>
</evidence>
<dbReference type="OrthoDB" id="7762015at2759"/>
<protein>
    <submittedName>
        <fullName evidence="3">AGAP009107-PA-like protein</fullName>
    </submittedName>
</protein>
<dbReference type="EnsemblMetazoa" id="ASIC002678-RA">
    <property type="protein sequence ID" value="ASIC002678-PA"/>
    <property type="gene ID" value="ASIC002678"/>
</dbReference>
<keyword evidence="5" id="KW-1185">Reference proteome</keyword>
<evidence type="ECO:0000259" key="2">
    <source>
        <dbReference type="PROSITE" id="PS51969"/>
    </source>
</evidence>
<feature type="domain" description="CBM39" evidence="2">
    <location>
        <begin position="34"/>
        <end position="139"/>
    </location>
</feature>
<accession>A0A084VCS9</accession>
<proteinExistence type="predicted"/>
<dbReference type="AlphaFoldDB" id="A0A084VCS9"/>
<dbReference type="EMBL" id="ATLV01010847">
    <property type="status" value="NOT_ANNOTATED_CDS"/>
    <property type="molecule type" value="Genomic_DNA"/>
</dbReference>
<reference evidence="3 5" key="1">
    <citation type="journal article" date="2014" name="BMC Genomics">
        <title>Genome sequence of Anopheles sinensis provides insight into genetics basis of mosquito competence for malaria parasites.</title>
        <authorList>
            <person name="Zhou D."/>
            <person name="Zhang D."/>
            <person name="Ding G."/>
            <person name="Shi L."/>
            <person name="Hou Q."/>
            <person name="Ye Y."/>
            <person name="Xu Y."/>
            <person name="Zhou H."/>
            <person name="Xiong C."/>
            <person name="Li S."/>
            <person name="Yu J."/>
            <person name="Hong S."/>
            <person name="Yu X."/>
            <person name="Zou P."/>
            <person name="Chen C."/>
            <person name="Chang X."/>
            <person name="Wang W."/>
            <person name="Lv Y."/>
            <person name="Sun Y."/>
            <person name="Ma L."/>
            <person name="Shen B."/>
            <person name="Zhu C."/>
        </authorList>
    </citation>
    <scope>NUCLEOTIDE SEQUENCE [LARGE SCALE GENOMIC DNA]</scope>
</reference>